<gene>
    <name evidence="3" type="primary">20206252</name>
    <name evidence="2" type="ORF">HELRODRAFT_177448</name>
</gene>
<protein>
    <submittedName>
        <fullName evidence="2 3">Uncharacterized protein</fullName>
    </submittedName>
</protein>
<dbReference type="Proteomes" id="UP000015101">
    <property type="component" value="Unassembled WGS sequence"/>
</dbReference>
<reference evidence="2 4" key="2">
    <citation type="journal article" date="2013" name="Nature">
        <title>Insights into bilaterian evolution from three spiralian genomes.</title>
        <authorList>
            <person name="Simakov O."/>
            <person name="Marletaz F."/>
            <person name="Cho S.J."/>
            <person name="Edsinger-Gonzales E."/>
            <person name="Havlak P."/>
            <person name="Hellsten U."/>
            <person name="Kuo D.H."/>
            <person name="Larsson T."/>
            <person name="Lv J."/>
            <person name="Arendt D."/>
            <person name="Savage R."/>
            <person name="Osoegawa K."/>
            <person name="de Jong P."/>
            <person name="Grimwood J."/>
            <person name="Chapman J.A."/>
            <person name="Shapiro H."/>
            <person name="Aerts A."/>
            <person name="Otillar R.P."/>
            <person name="Terry A.Y."/>
            <person name="Boore J.L."/>
            <person name="Grigoriev I.V."/>
            <person name="Lindberg D.R."/>
            <person name="Seaver E.C."/>
            <person name="Weisblat D.A."/>
            <person name="Putnam N.H."/>
            <person name="Rokhsar D.S."/>
        </authorList>
    </citation>
    <scope>NUCLEOTIDE SEQUENCE</scope>
</reference>
<feature type="transmembrane region" description="Helical" evidence="1">
    <location>
        <begin position="301"/>
        <end position="328"/>
    </location>
</feature>
<keyword evidence="4" id="KW-1185">Reference proteome</keyword>
<accession>T1FBQ3</accession>
<reference evidence="3" key="3">
    <citation type="submission" date="2015-06" db="UniProtKB">
        <authorList>
            <consortium name="EnsemblMetazoa"/>
        </authorList>
    </citation>
    <scope>IDENTIFICATION</scope>
</reference>
<evidence type="ECO:0000256" key="1">
    <source>
        <dbReference type="SAM" id="Phobius"/>
    </source>
</evidence>
<keyword evidence="1" id="KW-1133">Transmembrane helix</keyword>
<evidence type="ECO:0000313" key="3">
    <source>
        <dbReference type="EnsemblMetazoa" id="HelroP177448"/>
    </source>
</evidence>
<dbReference type="EMBL" id="AMQM01006068">
    <property type="status" value="NOT_ANNOTATED_CDS"/>
    <property type="molecule type" value="Genomic_DNA"/>
</dbReference>
<dbReference type="AlphaFoldDB" id="T1FBQ3"/>
<dbReference type="RefSeq" id="XP_009023909.1">
    <property type="nucleotide sequence ID" value="XM_009025661.1"/>
</dbReference>
<keyword evidence="1" id="KW-0812">Transmembrane</keyword>
<dbReference type="EnsemblMetazoa" id="HelroT177448">
    <property type="protein sequence ID" value="HelroP177448"/>
    <property type="gene ID" value="HelroG177448"/>
</dbReference>
<evidence type="ECO:0000313" key="2">
    <source>
        <dbReference type="EMBL" id="ESN97824.1"/>
    </source>
</evidence>
<reference evidence="4" key="1">
    <citation type="submission" date="2012-12" db="EMBL/GenBank/DDBJ databases">
        <authorList>
            <person name="Hellsten U."/>
            <person name="Grimwood J."/>
            <person name="Chapman J.A."/>
            <person name="Shapiro H."/>
            <person name="Aerts A."/>
            <person name="Otillar R.P."/>
            <person name="Terry A.Y."/>
            <person name="Boore J.L."/>
            <person name="Simakov O."/>
            <person name="Marletaz F."/>
            <person name="Cho S.-J."/>
            <person name="Edsinger-Gonzales E."/>
            <person name="Havlak P."/>
            <person name="Kuo D.-H."/>
            <person name="Larsson T."/>
            <person name="Lv J."/>
            <person name="Arendt D."/>
            <person name="Savage R."/>
            <person name="Osoegawa K."/>
            <person name="de Jong P."/>
            <person name="Lindberg D.R."/>
            <person name="Seaver E.C."/>
            <person name="Weisblat D.A."/>
            <person name="Putnam N.H."/>
            <person name="Grigoriev I.V."/>
            <person name="Rokhsar D.S."/>
        </authorList>
    </citation>
    <scope>NUCLEOTIDE SEQUENCE</scope>
</reference>
<keyword evidence="1" id="KW-0472">Membrane</keyword>
<proteinExistence type="predicted"/>
<evidence type="ECO:0000313" key="4">
    <source>
        <dbReference type="Proteomes" id="UP000015101"/>
    </source>
</evidence>
<dbReference type="OrthoDB" id="445826at2759"/>
<sequence>MSGLYCYGLSALTWDRFGKLEHSIEDHSHRFCSFEDVTPAEIKNIIKSSCNKTSPLDPFPYQLIGSIIQLKRLYFISLIMYLIHATIKKPQFLLDWTLEFGVKGSVLSWLSLYLTGRSQFVKISTHSSPIVYLFHAVPQGSVLGPHLFRAKKEERNFCGNNTKAIECEKFAKEYFQRAEKSETVQNKTEIDPNSVSVLSLPFITHVTSDIHTYPTAALLNKNAEEDNVFTERVNKSTKSQYVVNVLVSQNTSFNVQIGDQMQVISGPATVRMVSNTPPEPIQTPNEQDQVVQQIVDDTVNYMLMILIFLLLFLHRISIVFFMISMSFFNYRLV</sequence>
<dbReference type="CTD" id="20206252"/>
<dbReference type="GeneID" id="20206252"/>
<dbReference type="KEGG" id="hro:HELRODRAFT_177448"/>
<dbReference type="HOGENOM" id="CLU_834919_0_0_1"/>
<dbReference type="InParanoid" id="T1FBQ3"/>
<dbReference type="EMBL" id="KB097269">
    <property type="protein sequence ID" value="ESN97824.1"/>
    <property type="molecule type" value="Genomic_DNA"/>
</dbReference>
<name>T1FBQ3_HELRO</name>
<organism evidence="3 4">
    <name type="scientific">Helobdella robusta</name>
    <name type="common">Californian leech</name>
    <dbReference type="NCBI Taxonomy" id="6412"/>
    <lineage>
        <taxon>Eukaryota</taxon>
        <taxon>Metazoa</taxon>
        <taxon>Spiralia</taxon>
        <taxon>Lophotrochozoa</taxon>
        <taxon>Annelida</taxon>
        <taxon>Clitellata</taxon>
        <taxon>Hirudinea</taxon>
        <taxon>Rhynchobdellida</taxon>
        <taxon>Glossiphoniidae</taxon>
        <taxon>Helobdella</taxon>
    </lineage>
</organism>